<feature type="transmembrane region" description="Helical" evidence="5">
    <location>
        <begin position="145"/>
        <end position="163"/>
    </location>
</feature>
<dbReference type="GO" id="GO:0015035">
    <property type="term" value="F:protein-disulfide reductase activity"/>
    <property type="evidence" value="ECO:0007669"/>
    <property type="project" value="InterPro"/>
</dbReference>
<accession>A0A7S8C6I1</accession>
<evidence type="ECO:0000256" key="4">
    <source>
        <dbReference type="ARBA" id="ARBA00023136"/>
    </source>
</evidence>
<dbReference type="InterPro" id="IPR023380">
    <property type="entry name" value="DsbB-like_sf"/>
</dbReference>
<keyword evidence="2 5" id="KW-0812">Transmembrane</keyword>
<feature type="transmembrane region" description="Helical" evidence="5">
    <location>
        <begin position="7"/>
        <end position="29"/>
    </location>
</feature>
<evidence type="ECO:0000256" key="3">
    <source>
        <dbReference type="ARBA" id="ARBA00022989"/>
    </source>
</evidence>
<sequence>MISPGLAIMLNALALYAISGILLAAFAFQFALQELPCPLCLLQRAGFAALAIGPVLTIRHGPRPGHYGLSILAALAGAAFAARQILLHIMPDDPGYGSAVLGYHYYSWAFICFVIALIALAVMLMCEGQFSREPARPEAGLFAKAAVWLVIAMTALNFVGTVVECGPAACPDNPVTYKLLTPGTGG</sequence>
<dbReference type="KEGG" id="kmn:HW532_16895"/>
<gene>
    <name evidence="6" type="ORF">HW532_16895</name>
</gene>
<dbReference type="Gene3D" id="1.20.1550.10">
    <property type="entry name" value="DsbB-like"/>
    <property type="match status" value="1"/>
</dbReference>
<dbReference type="AlphaFoldDB" id="A0A7S8C6I1"/>
<organism evidence="6 7">
    <name type="scientific">Kaustia mangrovi</name>
    <dbReference type="NCBI Taxonomy" id="2593653"/>
    <lineage>
        <taxon>Bacteria</taxon>
        <taxon>Pseudomonadati</taxon>
        <taxon>Pseudomonadota</taxon>
        <taxon>Alphaproteobacteria</taxon>
        <taxon>Hyphomicrobiales</taxon>
        <taxon>Parvibaculaceae</taxon>
        <taxon>Kaustia</taxon>
    </lineage>
</organism>
<proteinExistence type="predicted"/>
<feature type="transmembrane region" description="Helical" evidence="5">
    <location>
        <begin position="105"/>
        <end position="124"/>
    </location>
</feature>
<feature type="transmembrane region" description="Helical" evidence="5">
    <location>
        <begin position="65"/>
        <end position="85"/>
    </location>
</feature>
<reference evidence="6 7" key="1">
    <citation type="submission" date="2020-06" db="EMBL/GenBank/DDBJ databases">
        <title>Genome sequence of 2 isolates from Red Sea Mangroves.</title>
        <authorList>
            <person name="Sefrji F."/>
            <person name="Michoud G."/>
            <person name="Merlino G."/>
            <person name="Daffonchio D."/>
        </authorList>
    </citation>
    <scope>NUCLEOTIDE SEQUENCE [LARGE SCALE GENOMIC DNA]</scope>
    <source>
        <strain evidence="6 7">R1DC25</strain>
    </source>
</reference>
<name>A0A7S8C6I1_9HYPH</name>
<keyword evidence="4 5" id="KW-0472">Membrane</keyword>
<keyword evidence="7" id="KW-1185">Reference proteome</keyword>
<feature type="transmembrane region" description="Helical" evidence="5">
    <location>
        <begin position="41"/>
        <end position="58"/>
    </location>
</feature>
<dbReference type="Proteomes" id="UP000593594">
    <property type="component" value="Chromosome"/>
</dbReference>
<dbReference type="GO" id="GO:0006457">
    <property type="term" value="P:protein folding"/>
    <property type="evidence" value="ECO:0007669"/>
    <property type="project" value="InterPro"/>
</dbReference>
<dbReference type="GO" id="GO:0016020">
    <property type="term" value="C:membrane"/>
    <property type="evidence" value="ECO:0007669"/>
    <property type="project" value="UniProtKB-SubCell"/>
</dbReference>
<comment type="subcellular location">
    <subcellularLocation>
        <location evidence="1">Membrane</location>
        <topology evidence="1">Multi-pass membrane protein</topology>
    </subcellularLocation>
</comment>
<dbReference type="RefSeq" id="WP_213161592.1">
    <property type="nucleotide sequence ID" value="NZ_CP058214.1"/>
</dbReference>
<protein>
    <submittedName>
        <fullName evidence="6">Disulfide bond formation protein B</fullName>
    </submittedName>
</protein>
<keyword evidence="3 5" id="KW-1133">Transmembrane helix</keyword>
<evidence type="ECO:0000313" key="7">
    <source>
        <dbReference type="Proteomes" id="UP000593594"/>
    </source>
</evidence>
<dbReference type="EMBL" id="CP058214">
    <property type="protein sequence ID" value="QPC44226.1"/>
    <property type="molecule type" value="Genomic_DNA"/>
</dbReference>
<evidence type="ECO:0000256" key="5">
    <source>
        <dbReference type="SAM" id="Phobius"/>
    </source>
</evidence>
<dbReference type="SUPFAM" id="SSF158442">
    <property type="entry name" value="DsbB-like"/>
    <property type="match status" value="1"/>
</dbReference>
<evidence type="ECO:0000256" key="1">
    <source>
        <dbReference type="ARBA" id="ARBA00004141"/>
    </source>
</evidence>
<dbReference type="Pfam" id="PF02600">
    <property type="entry name" value="DsbB"/>
    <property type="match status" value="1"/>
</dbReference>
<evidence type="ECO:0000256" key="2">
    <source>
        <dbReference type="ARBA" id="ARBA00022692"/>
    </source>
</evidence>
<evidence type="ECO:0000313" key="6">
    <source>
        <dbReference type="EMBL" id="QPC44226.1"/>
    </source>
</evidence>
<dbReference type="InterPro" id="IPR003752">
    <property type="entry name" value="DiS_bond_form_DsbB/BdbC"/>
</dbReference>